<reference evidence="2" key="1">
    <citation type="submission" date="2023-03" db="EMBL/GenBank/DDBJ databases">
        <title>Massive genome expansion in bonnet fungi (Mycena s.s.) driven by repeated elements and novel gene families across ecological guilds.</title>
        <authorList>
            <consortium name="Lawrence Berkeley National Laboratory"/>
            <person name="Harder C.B."/>
            <person name="Miyauchi S."/>
            <person name="Viragh M."/>
            <person name="Kuo A."/>
            <person name="Thoen E."/>
            <person name="Andreopoulos B."/>
            <person name="Lu D."/>
            <person name="Skrede I."/>
            <person name="Drula E."/>
            <person name="Henrissat B."/>
            <person name="Morin E."/>
            <person name="Kohler A."/>
            <person name="Barry K."/>
            <person name="LaButti K."/>
            <person name="Morin E."/>
            <person name="Salamov A."/>
            <person name="Lipzen A."/>
            <person name="Mereny Z."/>
            <person name="Hegedus B."/>
            <person name="Baldrian P."/>
            <person name="Stursova M."/>
            <person name="Weitz H."/>
            <person name="Taylor A."/>
            <person name="Grigoriev I.V."/>
            <person name="Nagy L.G."/>
            <person name="Martin F."/>
            <person name="Kauserud H."/>
        </authorList>
    </citation>
    <scope>NUCLEOTIDE SEQUENCE</scope>
    <source>
        <strain evidence="2">CBHHK002</strain>
    </source>
</reference>
<keyword evidence="1" id="KW-0175">Coiled coil</keyword>
<gene>
    <name evidence="2" type="ORF">DFH08DRAFT_808886</name>
</gene>
<accession>A0AAD7A3J3</accession>
<evidence type="ECO:0000313" key="3">
    <source>
        <dbReference type="Proteomes" id="UP001218218"/>
    </source>
</evidence>
<feature type="coiled-coil region" evidence="1">
    <location>
        <begin position="201"/>
        <end position="228"/>
    </location>
</feature>
<dbReference type="AlphaFoldDB" id="A0AAD7A3J3"/>
<dbReference type="EMBL" id="JARIHO010000018">
    <property type="protein sequence ID" value="KAJ7348132.1"/>
    <property type="molecule type" value="Genomic_DNA"/>
</dbReference>
<keyword evidence="3" id="KW-1185">Reference proteome</keyword>
<protein>
    <submittedName>
        <fullName evidence="2">Uncharacterized protein</fullName>
    </submittedName>
</protein>
<evidence type="ECO:0000313" key="2">
    <source>
        <dbReference type="EMBL" id="KAJ7348132.1"/>
    </source>
</evidence>
<sequence length="266" mass="30301">MSGEPLLWLLLWLPLQPLSHLLLWPLLYLTICPSIHLSALSSEASGTSVHSRWHVLCNQARDHCRYLQTRATGWLLTIPLLVPMLCAELKVALTVTSSASARPNSAAEQLSQATLKMYGDWPEPDPRQDLADFVQCRSTDIVPTPKKRINALKDFRGNCWVKVCKKLKPIVQVLLWVTNTAGESIESIGIPSGNRHYLHGLILFSDDLKEALQKLDNFQKEMKTIMNMNTYTLVHVRELFPPYRTTMYSNGETPGYKQRMEDTGWW</sequence>
<comment type="caution">
    <text evidence="2">The sequence shown here is derived from an EMBL/GenBank/DDBJ whole genome shotgun (WGS) entry which is preliminary data.</text>
</comment>
<name>A0AAD7A3J3_9AGAR</name>
<dbReference type="Proteomes" id="UP001218218">
    <property type="component" value="Unassembled WGS sequence"/>
</dbReference>
<evidence type="ECO:0000256" key="1">
    <source>
        <dbReference type="SAM" id="Coils"/>
    </source>
</evidence>
<proteinExistence type="predicted"/>
<organism evidence="2 3">
    <name type="scientific">Mycena albidolilacea</name>
    <dbReference type="NCBI Taxonomy" id="1033008"/>
    <lineage>
        <taxon>Eukaryota</taxon>
        <taxon>Fungi</taxon>
        <taxon>Dikarya</taxon>
        <taxon>Basidiomycota</taxon>
        <taxon>Agaricomycotina</taxon>
        <taxon>Agaricomycetes</taxon>
        <taxon>Agaricomycetidae</taxon>
        <taxon>Agaricales</taxon>
        <taxon>Marasmiineae</taxon>
        <taxon>Mycenaceae</taxon>
        <taxon>Mycena</taxon>
    </lineage>
</organism>